<name>N1QYK0_AEGTA</name>
<dbReference type="PANTHER" id="PTHR34835:SF11">
    <property type="entry name" value="AMINOTRANSFERASE-LIKE PLANT MOBILE DOMAIN-CONTAINING PROTEIN"/>
    <property type="match status" value="1"/>
</dbReference>
<proteinExistence type="predicted"/>
<sequence>MVIIGGDADVNEEDDVDQFRVVKQTRCAAVGRGAESSTRAAVAGGAAASSAADAEASGEGVEVAAGQDVERTSQSGRIRASPGWFAKFNSSLSPLQKSELVSRGRIHVDADSVHRVFDLPNKGQKVRYVVDKDATRRFREAFNITGDSHPQITTCTFLAPTTAVKLSPKCCELVLDHEMLKNTNICLFVAEHIDEAFRNMDQEKQTVSCCLYHLMILYLDALVHDIPVSNCAI</sequence>
<dbReference type="EnsemblPlants" id="EMT13847">
    <property type="protein sequence ID" value="EMT13847"/>
    <property type="gene ID" value="F775_04497"/>
</dbReference>
<protein>
    <submittedName>
        <fullName evidence="1">Uncharacterized protein</fullName>
    </submittedName>
</protein>
<accession>N1QYK0</accession>
<dbReference type="PANTHER" id="PTHR34835">
    <property type="entry name" value="OS07G0283600 PROTEIN-RELATED"/>
    <property type="match status" value="1"/>
</dbReference>
<evidence type="ECO:0000313" key="1">
    <source>
        <dbReference type="EnsemblPlants" id="EMT13847"/>
    </source>
</evidence>
<organism evidence="1">
    <name type="scientific">Aegilops tauschii</name>
    <name type="common">Tausch's goatgrass</name>
    <name type="synonym">Aegilops squarrosa</name>
    <dbReference type="NCBI Taxonomy" id="37682"/>
    <lineage>
        <taxon>Eukaryota</taxon>
        <taxon>Viridiplantae</taxon>
        <taxon>Streptophyta</taxon>
        <taxon>Embryophyta</taxon>
        <taxon>Tracheophyta</taxon>
        <taxon>Spermatophyta</taxon>
        <taxon>Magnoliopsida</taxon>
        <taxon>Liliopsida</taxon>
        <taxon>Poales</taxon>
        <taxon>Poaceae</taxon>
        <taxon>BOP clade</taxon>
        <taxon>Pooideae</taxon>
        <taxon>Triticodae</taxon>
        <taxon>Triticeae</taxon>
        <taxon>Triticinae</taxon>
        <taxon>Aegilops</taxon>
    </lineage>
</organism>
<dbReference type="AlphaFoldDB" id="N1QYK0"/>
<reference evidence="1" key="1">
    <citation type="submission" date="2015-06" db="UniProtKB">
        <authorList>
            <consortium name="EnsemblPlants"/>
        </authorList>
    </citation>
    <scope>IDENTIFICATION</scope>
</reference>